<dbReference type="PANTHER" id="PTHR47331">
    <property type="entry name" value="PHD-TYPE DOMAIN-CONTAINING PROTEIN"/>
    <property type="match status" value="1"/>
</dbReference>
<accession>V5H263</accession>
<dbReference type="Gene3D" id="2.40.70.10">
    <property type="entry name" value="Acid Proteases"/>
    <property type="match status" value="1"/>
</dbReference>
<name>V5H263_ANOGL</name>
<organism evidence="1">
    <name type="scientific">Anoplophora glabripennis</name>
    <name type="common">Asian longhorn beetle</name>
    <name type="synonym">Anoplophora nobilis</name>
    <dbReference type="NCBI Taxonomy" id="217634"/>
    <lineage>
        <taxon>Eukaryota</taxon>
        <taxon>Metazoa</taxon>
        <taxon>Ecdysozoa</taxon>
        <taxon>Arthropoda</taxon>
        <taxon>Hexapoda</taxon>
        <taxon>Insecta</taxon>
        <taxon>Pterygota</taxon>
        <taxon>Neoptera</taxon>
        <taxon>Endopterygota</taxon>
        <taxon>Coleoptera</taxon>
        <taxon>Polyphaga</taxon>
        <taxon>Cucujiformia</taxon>
        <taxon>Chrysomeloidea</taxon>
        <taxon>Cerambycidae</taxon>
        <taxon>Lamiinae</taxon>
        <taxon>Lamiini</taxon>
        <taxon>Anoplophora</taxon>
    </lineage>
</organism>
<feature type="non-terminal residue" evidence="1">
    <location>
        <position position="275"/>
    </location>
</feature>
<dbReference type="PANTHER" id="PTHR47331:SF5">
    <property type="entry name" value="RIBONUCLEASE H"/>
    <property type="match status" value="1"/>
</dbReference>
<dbReference type="EMBL" id="GALX01000099">
    <property type="protein sequence ID" value="JAB68367.1"/>
    <property type="molecule type" value="Transcribed_RNA"/>
</dbReference>
<reference evidence="1" key="1">
    <citation type="submission" date="2013-07" db="EMBL/GenBank/DDBJ databases">
        <title>Midgut Transcriptome Profiling of Anoplphora glabripennis, a Lignocellulose Degrading, Wood-Boring Cerambycid.</title>
        <authorList>
            <person name="Scully E.D."/>
            <person name="Hoover K."/>
            <person name="Carlson J.E."/>
            <person name="Tien M."/>
            <person name="Geib S.M."/>
        </authorList>
    </citation>
    <scope>NUCLEOTIDE SEQUENCE</scope>
</reference>
<protein>
    <submittedName>
        <fullName evidence="1">Uncharacterized protein</fullName>
    </submittedName>
</protein>
<evidence type="ECO:0000313" key="1">
    <source>
        <dbReference type="EMBL" id="JAB68367.1"/>
    </source>
</evidence>
<dbReference type="AlphaFoldDB" id="V5H263"/>
<dbReference type="InterPro" id="IPR021109">
    <property type="entry name" value="Peptidase_aspartic_dom_sf"/>
</dbReference>
<sequence length="275" mass="30932">MKLPAKSRLEHVRKLNMCTNCLRSSYTVESCVSDGCRECGRKHNTILHFRERESSNIDQVNHSKPLEKSVSDVSVTNERNNISETERSSVTTHASNKEKAEFLLSTALIDIKDKFGKFYTCRLLLDSGSQSNFIRKDLCNTLQLNKQSVNIPVAGISQSSLNISEKSKATIQSKYNAFKIELPFLILDKITENLPISKVKYENLQIPKNIILADPTFHLPGQIDLLIGASMFYELLSIGQVRLGDHLPILQKTKLGWVISGGVPYHATDRANKQQ</sequence>
<proteinExistence type="predicted"/>